<feature type="transmembrane region" description="Helical" evidence="2">
    <location>
        <begin position="688"/>
        <end position="710"/>
    </location>
</feature>
<dbReference type="Gene3D" id="3.40.50.300">
    <property type="entry name" value="P-loop containing nucleotide triphosphate hydrolases"/>
    <property type="match status" value="1"/>
</dbReference>
<feature type="compositionally biased region" description="Polar residues" evidence="1">
    <location>
        <begin position="976"/>
        <end position="990"/>
    </location>
</feature>
<accession>A0ABP6SI19</accession>
<evidence type="ECO:0000313" key="5">
    <source>
        <dbReference type="Proteomes" id="UP001499990"/>
    </source>
</evidence>
<keyword evidence="2" id="KW-0812">Transmembrane</keyword>
<dbReference type="Pfam" id="PF05729">
    <property type="entry name" value="NACHT"/>
    <property type="match status" value="1"/>
</dbReference>
<feature type="transmembrane region" description="Helical" evidence="2">
    <location>
        <begin position="515"/>
        <end position="539"/>
    </location>
</feature>
<keyword evidence="5" id="KW-1185">Reference proteome</keyword>
<dbReference type="SUPFAM" id="SSF52540">
    <property type="entry name" value="P-loop containing nucleoside triphosphate hydrolases"/>
    <property type="match status" value="1"/>
</dbReference>
<feature type="transmembrane region" description="Helical" evidence="2">
    <location>
        <begin position="652"/>
        <end position="668"/>
    </location>
</feature>
<keyword evidence="2" id="KW-0472">Membrane</keyword>
<feature type="region of interest" description="Disordered" evidence="1">
    <location>
        <begin position="154"/>
        <end position="186"/>
    </location>
</feature>
<feature type="transmembrane region" description="Helical" evidence="2">
    <location>
        <begin position="51"/>
        <end position="69"/>
    </location>
</feature>
<evidence type="ECO:0000313" key="4">
    <source>
        <dbReference type="EMBL" id="GAA3376976.1"/>
    </source>
</evidence>
<dbReference type="InterPro" id="IPR007111">
    <property type="entry name" value="NACHT_NTPase"/>
</dbReference>
<evidence type="ECO:0000256" key="1">
    <source>
        <dbReference type="SAM" id="MobiDB-lite"/>
    </source>
</evidence>
<gene>
    <name evidence="4" type="ORF">GCM10020367_50800</name>
</gene>
<sequence>MKHRGADGFHQEISGGTQQNALFTRDIQTVEIHGDYVIHSGSGPAVSSRRLAGLLAHLGIALLGFFLLFARPELPLPERFDPGPVSGGWLLVAGAIVLDAGTRVSAMVSRRRRAVWRSEKNLSRAVEALAEGLAFRYDQDERLTRINDPYPLDVSWTTESEHPETIGATDPEPGADSDSDDDSASIADCFVSTPSRRLVVLGGAGAGKSVLVLRLAHELLRRRTRGSQDPVPAVVSLASWDPGQGLLGWLAGQLAAEYPDACTPVAGAPPVDVAFHLLLTRRVLPVLDGFDELPDHRRADAFQQITETMVGRRPFVLTSREPEYREHAPDEGVFERTEIRLSPLSDDAVRAYLSPGRTRTRWTPVLDRLGDRSADTPEVRRLRDALSVPLMAGLARVAYARGDTDPGELLEPGRFDDRRDIERHLYDAFLDVVYSVSHDVRAAHGGWTPERARAGVAFLAARMKEEGEQDLAWWKLDEMVPRAVRALTLVPAFVVGALLVAQIEFGPPWWGTWLPLPGAFALLCGLVLTAAAAAAPAAWQSPPLRPTRPGGTKIRAVLGRRAVQVKAVLASLGLAAGWATVLAADVVSPLLMTAATVWALWVYGGRVIVFVWRSSDPALADTPAELLRADRRGVLTLGWFVPAREEVQETPLAVLVLPVAMLAAWQMFAGSDVVTARDWFLLAIGLPLAWMLYSFGASAWGGFTVARLYFWATGRLPRQLMAFLEDAHARGVLRQSGGVYRFRHIELRDRLAQGAGGGADTSGRSRGRLGAPGDVPATLLAMATVLALLTVASGAVIAGSLPAPFRSLPAACGLLAQQDIDRLMTDPAKLAVADGRECSVGEQAPFSRNTRISVQTRLETGENRYKTGAIKAQMAYRTAHVTMKRWATAPTRHGVYRELTGFGDEAYLAGLPNSASEICKVSPPSGCAQVGVRVGNAVLYVVYEEEFASLDRVGEVAHILAREAARRAGLTGGARSTSKAEGAESTQISERSLADLPPPTKTPAKDNRFVYYSRRPAQSVYGATWAGDEWSYLWNLWRFPFVFRAPKHLDCERKDVDDPITYTCKSKREHVKAGFLPDLRLEFRSHYCGSSCSDQETDAFLRGIPDHAQTSWTKADDSTYYATDRSGDPDRYRMAMKRYWDWPDKSAHAQHAFLLWVRVDIPEEHDDLAQKIVNDMFAQTGGFREVKSD</sequence>
<evidence type="ECO:0000256" key="2">
    <source>
        <dbReference type="SAM" id="Phobius"/>
    </source>
</evidence>
<name>A0ABP6SI19_9ACTN</name>
<dbReference type="RefSeq" id="WP_345041699.1">
    <property type="nucleotide sequence ID" value="NZ_BAAAYL010000001.1"/>
</dbReference>
<feature type="transmembrane region" description="Helical" evidence="2">
    <location>
        <begin position="483"/>
        <end position="503"/>
    </location>
</feature>
<feature type="domain" description="NACHT" evidence="3">
    <location>
        <begin position="196"/>
        <end position="353"/>
    </location>
</feature>
<feature type="compositionally biased region" description="Acidic residues" evidence="1">
    <location>
        <begin position="173"/>
        <end position="183"/>
    </location>
</feature>
<proteinExistence type="predicted"/>
<dbReference type="InterPro" id="IPR027417">
    <property type="entry name" value="P-loop_NTPase"/>
</dbReference>
<dbReference type="Proteomes" id="UP001499990">
    <property type="component" value="Unassembled WGS sequence"/>
</dbReference>
<reference evidence="5" key="1">
    <citation type="journal article" date="2019" name="Int. J. Syst. Evol. Microbiol.">
        <title>The Global Catalogue of Microorganisms (GCM) 10K type strain sequencing project: providing services to taxonomists for standard genome sequencing and annotation.</title>
        <authorList>
            <consortium name="The Broad Institute Genomics Platform"/>
            <consortium name="The Broad Institute Genome Sequencing Center for Infectious Disease"/>
            <person name="Wu L."/>
            <person name="Ma J."/>
        </authorList>
    </citation>
    <scope>NUCLEOTIDE SEQUENCE [LARGE SCALE GENOMIC DNA]</scope>
    <source>
        <strain evidence="5">JCM 9651</strain>
    </source>
</reference>
<feature type="transmembrane region" description="Helical" evidence="2">
    <location>
        <begin position="775"/>
        <end position="798"/>
    </location>
</feature>
<feature type="transmembrane region" description="Helical" evidence="2">
    <location>
        <begin position="89"/>
        <end position="108"/>
    </location>
</feature>
<comment type="caution">
    <text evidence="4">The sequence shown here is derived from an EMBL/GenBank/DDBJ whole genome shotgun (WGS) entry which is preliminary data.</text>
</comment>
<protein>
    <recommendedName>
        <fullName evidence="3">NACHT domain-containing protein</fullName>
    </recommendedName>
</protein>
<evidence type="ECO:0000259" key="3">
    <source>
        <dbReference type="Pfam" id="PF05729"/>
    </source>
</evidence>
<organism evidence="4 5">
    <name type="scientific">Streptomyces sannanensis</name>
    <dbReference type="NCBI Taxonomy" id="285536"/>
    <lineage>
        <taxon>Bacteria</taxon>
        <taxon>Bacillati</taxon>
        <taxon>Actinomycetota</taxon>
        <taxon>Actinomycetes</taxon>
        <taxon>Kitasatosporales</taxon>
        <taxon>Streptomycetaceae</taxon>
        <taxon>Streptomyces</taxon>
    </lineage>
</organism>
<feature type="transmembrane region" description="Helical" evidence="2">
    <location>
        <begin position="563"/>
        <end position="584"/>
    </location>
</feature>
<keyword evidence="2" id="KW-1133">Transmembrane helix</keyword>
<dbReference type="EMBL" id="BAAAYL010000001">
    <property type="protein sequence ID" value="GAA3376976.1"/>
    <property type="molecule type" value="Genomic_DNA"/>
</dbReference>
<feature type="region of interest" description="Disordered" evidence="1">
    <location>
        <begin position="971"/>
        <end position="1002"/>
    </location>
</feature>
<feature type="transmembrane region" description="Helical" evidence="2">
    <location>
        <begin position="590"/>
        <end position="612"/>
    </location>
</feature>